<dbReference type="GeneID" id="14884627"/>
<comment type="caution">
    <text evidence="5">Lacks conserved residue(s) required for the propagation of feature annotation.</text>
</comment>
<dbReference type="EMBL" id="KB207048">
    <property type="protein sequence ID" value="ELP85656.1"/>
    <property type="molecule type" value="Genomic_DNA"/>
</dbReference>
<feature type="domain" description="PNPLA" evidence="7">
    <location>
        <begin position="359"/>
        <end position="535"/>
    </location>
</feature>
<dbReference type="GO" id="GO:0004623">
    <property type="term" value="F:phospholipase A2 activity"/>
    <property type="evidence" value="ECO:0007669"/>
    <property type="project" value="UniProtKB-EC"/>
</dbReference>
<comment type="catalytic activity">
    <reaction evidence="3">
        <text>a 1,2-diacyl-sn-glycero-3-phosphocholine + H2O = a 1-acyl-sn-glycero-3-phosphocholine + a fatty acid + H(+)</text>
        <dbReference type="Rhea" id="RHEA:15801"/>
        <dbReference type="ChEBI" id="CHEBI:15377"/>
        <dbReference type="ChEBI" id="CHEBI:15378"/>
        <dbReference type="ChEBI" id="CHEBI:28868"/>
        <dbReference type="ChEBI" id="CHEBI:57643"/>
        <dbReference type="ChEBI" id="CHEBI:58168"/>
        <dbReference type="EC" id="3.1.1.4"/>
    </reaction>
    <physiologicalReaction direction="left-to-right" evidence="3">
        <dbReference type="Rhea" id="RHEA:15802"/>
    </physiologicalReaction>
</comment>
<dbReference type="EC" id="3.1.1.4" evidence="1"/>
<dbReference type="Pfam" id="PF12796">
    <property type="entry name" value="Ank_2"/>
    <property type="match status" value="1"/>
</dbReference>
<accession>A0A0A1TWT3</accession>
<dbReference type="OMA" id="RESKIMA"/>
<dbReference type="SUPFAM" id="SSF52151">
    <property type="entry name" value="FabD/lysophospholipase-like"/>
    <property type="match status" value="1"/>
</dbReference>
<dbReference type="InterPro" id="IPR002110">
    <property type="entry name" value="Ankyrin_rpt"/>
</dbReference>
<dbReference type="VEuPathDB" id="AmoebaDB:EIN_409750"/>
<feature type="region of interest" description="Disordered" evidence="6">
    <location>
        <begin position="207"/>
        <end position="241"/>
    </location>
</feature>
<evidence type="ECO:0000256" key="2">
    <source>
        <dbReference type="ARBA" id="ARBA00023098"/>
    </source>
</evidence>
<dbReference type="Gene3D" id="1.25.40.20">
    <property type="entry name" value="Ankyrin repeat-containing domain"/>
    <property type="match status" value="2"/>
</dbReference>
<keyword evidence="2 5" id="KW-0443">Lipid metabolism</keyword>
<dbReference type="RefSeq" id="XP_004185002.1">
    <property type="nucleotide sequence ID" value="XM_004184954.1"/>
</dbReference>
<keyword evidence="4" id="KW-0040">ANK repeat</keyword>
<dbReference type="PANTHER" id="PTHR24138">
    <property type="entry name" value="INTRACELLLAR PHOSPHOLIPASE A FAMILY"/>
    <property type="match status" value="1"/>
</dbReference>
<dbReference type="CDD" id="cd07213">
    <property type="entry name" value="Pat17_PNPLA8_PNPLA9_like1"/>
    <property type="match status" value="1"/>
</dbReference>
<dbReference type="PROSITE" id="PS50297">
    <property type="entry name" value="ANK_REP_REGION"/>
    <property type="match status" value="1"/>
</dbReference>
<evidence type="ECO:0000313" key="8">
    <source>
        <dbReference type="EMBL" id="ELP85656.1"/>
    </source>
</evidence>
<feature type="compositionally biased region" description="Basic and acidic residues" evidence="6">
    <location>
        <begin position="222"/>
        <end position="241"/>
    </location>
</feature>
<protein>
    <recommendedName>
        <fullName evidence="1">phospholipase A2</fullName>
        <ecNumber evidence="1">3.1.1.4</ecNumber>
    </recommendedName>
</protein>
<dbReference type="OrthoDB" id="1658288at2759"/>
<dbReference type="InterPro" id="IPR016035">
    <property type="entry name" value="Acyl_Trfase/lysoPLipase"/>
</dbReference>
<feature type="repeat" description="ANK" evidence="4">
    <location>
        <begin position="153"/>
        <end position="185"/>
    </location>
</feature>
<sequence>MFLSRPNTEQREEILIDAVRNKRAEWVLKELEKSTDNEWIKHSLKGFKLLQAAVVNGFVGLTTYILDTFPERLNFQDLYGKSVLFYAVEKQQWDVVEYLMTKSINYNLVEKHGNTVLHIVAAQKMPKEKSTTQLELVKRLVSRRVVVNARNDLGETPLHIACLYANKSLVETLLSHKAKVEVESWKGMTPYEYSLYSDQIVVDLSQMSDEDVSSKGSPSDLELPKDSPDVSSEHSDPSTCEKKRVVMNKDNVGVIRQNLSPSLFKRDYSPRFRKHEKQRSLDSLDESKIMTASKGSTKLVNGNFSPDDVKFVKYRKYGIDEERYKKLEQTAIEMGKNMNKPKMLPPRPEYTKGKKFRVLSLDGGGVKCVYQCAVLKKISEKFPNFFNEIDLITGVSASSLPCAAICLGLDLETTQKMMEAMLYETFTREIHKAGIAGHQYSNKFLFVMGDQVFGNLKLEDVTKKMCIPSFLIDTGKNSEERESKIMAYNNFDGSEVPYSLTEVCIESAAAPGYFGSVDGHLDGGVIMNEPCGIVMPMILGEYGLNVDKDDLVILSLGAGYPAAPYIPLENVFDAGVVKWMPHMPDLHIESRKFFVELEAKLMLGDRFFRLNPKLPHYVDLDDCKDMELIKEMGNSVDMTETFAWLERNW</sequence>
<dbReference type="Pfam" id="PF01734">
    <property type="entry name" value="Patatin"/>
    <property type="match status" value="1"/>
</dbReference>
<dbReference type="InterPro" id="IPR002641">
    <property type="entry name" value="PNPLA_dom"/>
</dbReference>
<feature type="active site" description="Proton acceptor" evidence="5">
    <location>
        <position position="522"/>
    </location>
</feature>
<dbReference type="GO" id="GO:0016042">
    <property type="term" value="P:lipid catabolic process"/>
    <property type="evidence" value="ECO:0007669"/>
    <property type="project" value="UniProtKB-UniRule"/>
</dbReference>
<gene>
    <name evidence="8" type="ORF">EIN_409750</name>
</gene>
<dbReference type="PROSITE" id="PS50088">
    <property type="entry name" value="ANK_REPEAT"/>
    <property type="match status" value="1"/>
</dbReference>
<dbReference type="PANTHER" id="PTHR24138:SF10">
    <property type="entry name" value="PHOSPHOLIPASE A2"/>
    <property type="match status" value="1"/>
</dbReference>
<feature type="short sequence motif" description="DGA/G" evidence="5">
    <location>
        <begin position="522"/>
        <end position="524"/>
    </location>
</feature>
<keyword evidence="5" id="KW-0442">Lipid degradation</keyword>
<dbReference type="Proteomes" id="UP000014680">
    <property type="component" value="Unassembled WGS sequence"/>
</dbReference>
<keyword evidence="5" id="KW-0378">Hydrolase</keyword>
<reference evidence="8 9" key="1">
    <citation type="submission" date="2012-10" db="EMBL/GenBank/DDBJ databases">
        <authorList>
            <person name="Zafar N."/>
            <person name="Inman J."/>
            <person name="Hall N."/>
            <person name="Lorenzi H."/>
            <person name="Caler E."/>
        </authorList>
    </citation>
    <scope>NUCLEOTIDE SEQUENCE [LARGE SCALE GENOMIC DNA]</scope>
    <source>
        <strain evidence="8 9">IP1</strain>
    </source>
</reference>
<feature type="active site" description="Nucleophile" evidence="5">
    <location>
        <position position="396"/>
    </location>
</feature>
<dbReference type="InterPro" id="IPR047156">
    <property type="entry name" value="Teg/CotR/CapV-like"/>
</dbReference>
<evidence type="ECO:0000256" key="6">
    <source>
        <dbReference type="SAM" id="MobiDB-lite"/>
    </source>
</evidence>
<evidence type="ECO:0000313" key="9">
    <source>
        <dbReference type="Proteomes" id="UP000014680"/>
    </source>
</evidence>
<keyword evidence="9" id="KW-1185">Reference proteome</keyword>
<evidence type="ECO:0000256" key="3">
    <source>
        <dbReference type="ARBA" id="ARBA00023422"/>
    </source>
</evidence>
<dbReference type="KEGG" id="eiv:EIN_409750"/>
<organism evidence="8 9">
    <name type="scientific">Entamoeba invadens IP1</name>
    <dbReference type="NCBI Taxonomy" id="370355"/>
    <lineage>
        <taxon>Eukaryota</taxon>
        <taxon>Amoebozoa</taxon>
        <taxon>Evosea</taxon>
        <taxon>Archamoebae</taxon>
        <taxon>Mastigamoebida</taxon>
        <taxon>Entamoebidae</taxon>
        <taxon>Entamoeba</taxon>
    </lineage>
</organism>
<proteinExistence type="predicted"/>
<dbReference type="Gene3D" id="3.40.1090.10">
    <property type="entry name" value="Cytosolic phospholipase A2 catalytic domain"/>
    <property type="match status" value="1"/>
</dbReference>
<dbReference type="InterPro" id="IPR036770">
    <property type="entry name" value="Ankyrin_rpt-contain_sf"/>
</dbReference>
<evidence type="ECO:0000259" key="7">
    <source>
        <dbReference type="PROSITE" id="PS51635"/>
    </source>
</evidence>
<dbReference type="PROSITE" id="PS51635">
    <property type="entry name" value="PNPLA"/>
    <property type="match status" value="1"/>
</dbReference>
<evidence type="ECO:0000256" key="4">
    <source>
        <dbReference type="PROSITE-ProRule" id="PRU00023"/>
    </source>
</evidence>
<evidence type="ECO:0000256" key="1">
    <source>
        <dbReference type="ARBA" id="ARBA00013278"/>
    </source>
</evidence>
<dbReference type="SMART" id="SM00248">
    <property type="entry name" value="ANK"/>
    <property type="match status" value="4"/>
</dbReference>
<dbReference type="SUPFAM" id="SSF48403">
    <property type="entry name" value="Ankyrin repeat"/>
    <property type="match status" value="1"/>
</dbReference>
<evidence type="ECO:0000256" key="5">
    <source>
        <dbReference type="PROSITE-ProRule" id="PRU01161"/>
    </source>
</evidence>
<dbReference type="AlphaFoldDB" id="A0A0A1TWT3"/>
<name>A0A0A1TWT3_ENTIV</name>